<evidence type="ECO:0000256" key="4">
    <source>
        <dbReference type="ARBA" id="ARBA00022452"/>
    </source>
</evidence>
<comment type="similarity">
    <text evidence="2">Belongs to the porin LamB (TC 1.B.3) family.</text>
</comment>
<protein>
    <submittedName>
        <fullName evidence="12">Carbohydrate porin</fullName>
    </submittedName>
</protein>
<dbReference type="RefSeq" id="WP_267144650.1">
    <property type="nucleotide sequence ID" value="NZ_JAODIL010000081.1"/>
</dbReference>
<dbReference type="InterPro" id="IPR003192">
    <property type="entry name" value="Porin_LamB"/>
</dbReference>
<dbReference type="GO" id="GO:0015774">
    <property type="term" value="P:polysaccharide transport"/>
    <property type="evidence" value="ECO:0007669"/>
    <property type="project" value="TreeGrafter"/>
</dbReference>
<sequence length="521" mass="58462">MTSYPLKLITVLIVTLLAPQYATAAKLTVEQRLELLEKELASNKQALQQTKAEFVAYKQRAEQQQIAAKSAPPSPQPTNSAVAPDVSNSRNQPTLKEISQYVKDDIGFTYSGYFRSGWGTSSNGSPKSYAIGSLGRFGNEYSSWFDLYLKQRVYNENGKSAQAVILLDGNVGQQYSSGWFGENSGNENILQFSDIYLTTKGFLPFAPEADFWVGKHHLPHDEIQMLDWKGYRQDSGAGVGIENMQLGVGLLDMSLTREDLDVYNRDLTATTQMNTNSIDIRYRGIPLWEGGSLTLMGKYAMANKTDAQKENEDNNSYYALKDSWLASATLRQALSRQGFNELTLQGANNSIASNFSNYSEANPSLGVNGYYYGDHTNGTALRAYSQGEMYLSDRIIMANALVYSRGSDVYSYQSGAHSDFESLRTVVRPAWIWDQFNQTGVELGWFTQTNKTQNGTNLKESAWKTTLYHAFKVDTSILKSRPEIRFYGTYIHLLDNELSSYSFADEKNDQFTVGVQAEVWW</sequence>
<evidence type="ECO:0000256" key="11">
    <source>
        <dbReference type="SAM" id="SignalP"/>
    </source>
</evidence>
<keyword evidence="13" id="KW-1185">Reference proteome</keyword>
<feature type="compositionally biased region" description="Polar residues" evidence="10">
    <location>
        <begin position="77"/>
        <end position="94"/>
    </location>
</feature>
<dbReference type="Pfam" id="PF02264">
    <property type="entry name" value="LamB"/>
    <property type="match status" value="1"/>
</dbReference>
<evidence type="ECO:0000256" key="2">
    <source>
        <dbReference type="ARBA" id="ARBA00007055"/>
    </source>
</evidence>
<evidence type="ECO:0000256" key="8">
    <source>
        <dbReference type="ARBA" id="ARBA00023136"/>
    </source>
</evidence>
<keyword evidence="11" id="KW-0732">Signal</keyword>
<gene>
    <name evidence="12" type="ORF">N5923_22040</name>
</gene>
<dbReference type="PANTHER" id="PTHR38762">
    <property type="entry name" value="CRYPTIC OUTER MEMBRANE PORIN BGLH-RELATED"/>
    <property type="match status" value="1"/>
</dbReference>
<keyword evidence="6" id="KW-0406">Ion transport</keyword>
<dbReference type="InterPro" id="IPR036998">
    <property type="entry name" value="Porin_LamB_sf"/>
</dbReference>
<evidence type="ECO:0000313" key="12">
    <source>
        <dbReference type="EMBL" id="MCU5780177.1"/>
    </source>
</evidence>
<feature type="chain" id="PRO_5039899665" evidence="11">
    <location>
        <begin position="25"/>
        <end position="521"/>
    </location>
</feature>
<dbReference type="CDD" id="cd01346">
    <property type="entry name" value="Maltoporin-like"/>
    <property type="match status" value="1"/>
</dbReference>
<evidence type="ECO:0000256" key="10">
    <source>
        <dbReference type="SAM" id="MobiDB-lite"/>
    </source>
</evidence>
<evidence type="ECO:0000256" key="1">
    <source>
        <dbReference type="ARBA" id="ARBA00004571"/>
    </source>
</evidence>
<dbReference type="PANTHER" id="PTHR38762:SF1">
    <property type="entry name" value="CRYPTIC OUTER MEMBRANE PORIN BGLH-RELATED"/>
    <property type="match status" value="1"/>
</dbReference>
<evidence type="ECO:0000256" key="5">
    <source>
        <dbReference type="ARBA" id="ARBA00022692"/>
    </source>
</evidence>
<dbReference type="GO" id="GO:0046930">
    <property type="term" value="C:pore complex"/>
    <property type="evidence" value="ECO:0007669"/>
    <property type="project" value="UniProtKB-KW"/>
</dbReference>
<evidence type="ECO:0000256" key="6">
    <source>
        <dbReference type="ARBA" id="ARBA00023065"/>
    </source>
</evidence>
<dbReference type="GO" id="GO:0015288">
    <property type="term" value="F:porin activity"/>
    <property type="evidence" value="ECO:0007669"/>
    <property type="project" value="UniProtKB-KW"/>
</dbReference>
<keyword evidence="9" id="KW-0998">Cell outer membrane</keyword>
<evidence type="ECO:0000256" key="7">
    <source>
        <dbReference type="ARBA" id="ARBA00023114"/>
    </source>
</evidence>
<dbReference type="EMBL" id="JAODIM010000043">
    <property type="protein sequence ID" value="MCU5780177.1"/>
    <property type="molecule type" value="Genomic_DNA"/>
</dbReference>
<dbReference type="GO" id="GO:0006811">
    <property type="term" value="P:monoatomic ion transport"/>
    <property type="evidence" value="ECO:0007669"/>
    <property type="project" value="UniProtKB-KW"/>
</dbReference>
<keyword evidence="4" id="KW-1134">Transmembrane beta strand</keyword>
<dbReference type="GO" id="GO:0015144">
    <property type="term" value="F:carbohydrate transmembrane transporter activity"/>
    <property type="evidence" value="ECO:0007669"/>
    <property type="project" value="TreeGrafter"/>
</dbReference>
<dbReference type="InterPro" id="IPR050286">
    <property type="entry name" value="G_neg_Bact_CarbUptk_Porin"/>
</dbReference>
<dbReference type="Proteomes" id="UP001064262">
    <property type="component" value="Unassembled WGS sequence"/>
</dbReference>
<evidence type="ECO:0000256" key="9">
    <source>
        <dbReference type="ARBA" id="ARBA00023237"/>
    </source>
</evidence>
<comment type="caution">
    <text evidence="12">The sequence shown here is derived from an EMBL/GenBank/DDBJ whole genome shotgun (WGS) entry which is preliminary data.</text>
</comment>
<dbReference type="SUPFAM" id="SSF56935">
    <property type="entry name" value="Porins"/>
    <property type="match status" value="1"/>
</dbReference>
<accession>A0A9J6PPF4</accession>
<organism evidence="12 13">
    <name type="scientific">Winslowiella arboricola</name>
    <dbReference type="NCBI Taxonomy" id="2978220"/>
    <lineage>
        <taxon>Bacteria</taxon>
        <taxon>Pseudomonadati</taxon>
        <taxon>Pseudomonadota</taxon>
        <taxon>Gammaproteobacteria</taxon>
        <taxon>Enterobacterales</taxon>
        <taxon>Erwiniaceae</taxon>
        <taxon>Winslowiella</taxon>
    </lineage>
</organism>
<keyword evidence="3" id="KW-0813">Transport</keyword>
<feature type="region of interest" description="Disordered" evidence="10">
    <location>
        <begin position="65"/>
        <end position="94"/>
    </location>
</feature>
<feature type="signal peptide" evidence="11">
    <location>
        <begin position="1"/>
        <end position="24"/>
    </location>
</feature>
<dbReference type="Gene3D" id="2.40.170.10">
    <property type="entry name" value="Porin, LamB type"/>
    <property type="match status" value="1"/>
</dbReference>
<evidence type="ECO:0000256" key="3">
    <source>
        <dbReference type="ARBA" id="ARBA00022448"/>
    </source>
</evidence>
<keyword evidence="7" id="KW-0626">Porin</keyword>
<dbReference type="GO" id="GO:0009279">
    <property type="term" value="C:cell outer membrane"/>
    <property type="evidence" value="ECO:0007669"/>
    <property type="project" value="UniProtKB-SubCell"/>
</dbReference>
<proteinExistence type="inferred from homology"/>
<dbReference type="AlphaFoldDB" id="A0A9J6PPF4"/>
<comment type="subcellular location">
    <subcellularLocation>
        <location evidence="1">Cell outer membrane</location>
        <topology evidence="1">Multi-pass membrane protein</topology>
    </subcellularLocation>
</comment>
<name>A0A9J6PPF4_9GAMM</name>
<keyword evidence="5" id="KW-0812">Transmembrane</keyword>
<reference evidence="12" key="1">
    <citation type="submission" date="2022-09" db="EMBL/GenBank/DDBJ databases">
        <title>Winslowiella arboricola sp. nov., isolated from bleeding cankers on broadleaf hosts.</title>
        <authorList>
            <person name="Brady C."/>
            <person name="Kaur S."/>
            <person name="Crampton B."/>
            <person name="Maddock D."/>
            <person name="Arnold D."/>
            <person name="Denman S."/>
        </authorList>
    </citation>
    <scope>NUCLEOTIDE SEQUENCE</scope>
    <source>
        <strain evidence="12">BAC 15a-03b</strain>
    </source>
</reference>
<keyword evidence="8" id="KW-0472">Membrane</keyword>
<evidence type="ECO:0000313" key="13">
    <source>
        <dbReference type="Proteomes" id="UP001064262"/>
    </source>
</evidence>